<dbReference type="Gene3D" id="1.20.1080.10">
    <property type="entry name" value="Glycerol uptake facilitator protein"/>
    <property type="match status" value="1"/>
</dbReference>
<gene>
    <name evidence="7" type="ORF">ACFFJ6_00250</name>
</gene>
<feature type="transmembrane region" description="Helical" evidence="6">
    <location>
        <begin position="98"/>
        <end position="114"/>
    </location>
</feature>
<evidence type="ECO:0000256" key="3">
    <source>
        <dbReference type="ARBA" id="ARBA00022989"/>
    </source>
</evidence>
<name>A0ABV6EKX6_9BRAD</name>
<evidence type="ECO:0000256" key="2">
    <source>
        <dbReference type="ARBA" id="ARBA00022692"/>
    </source>
</evidence>
<keyword evidence="3 6" id="KW-1133">Transmembrane helix</keyword>
<dbReference type="RefSeq" id="WP_378383148.1">
    <property type="nucleotide sequence ID" value="NZ_JBHLWM010000001.1"/>
</dbReference>
<sequence length="291" mass="30986">MSNRPDHAADQAAEARDAEMSASRANISNREVEDVEARSSPRTPVIYEIVRRSGEEEMARPLTSLWWSGLAAGLSISFSLLAQAILQHYIPDAPWRPLITSFGYSVGFVMVVLARQQLFTENTITVILPVMAEPSAGTVGRAARLWAIVLIANLAGTSFAAAFCSLTPALTPELKAEAIEISRVILSHGALDTLFKGVVAGFLMATMVWLLPSAESGQLGVIVMMTWLISVGGFAHIIAGSMEAFMLVLNGVAGPLDVTTGFLLPALLGNIVGGTALFALLAYAQVMKEID</sequence>
<dbReference type="PANTHER" id="PTHR30520:SF2">
    <property type="entry name" value="INNER MEMBRANE PROTEIN YFDC"/>
    <property type="match status" value="1"/>
</dbReference>
<feature type="transmembrane region" description="Helical" evidence="6">
    <location>
        <begin position="219"/>
        <end position="242"/>
    </location>
</feature>
<dbReference type="EMBL" id="JBHLWM010000001">
    <property type="protein sequence ID" value="MFC0238869.1"/>
    <property type="molecule type" value="Genomic_DNA"/>
</dbReference>
<evidence type="ECO:0000256" key="6">
    <source>
        <dbReference type="SAM" id="Phobius"/>
    </source>
</evidence>
<comment type="caution">
    <text evidence="7">The sequence shown here is derived from an EMBL/GenBank/DDBJ whole genome shotgun (WGS) entry which is preliminary data.</text>
</comment>
<dbReference type="PANTHER" id="PTHR30520">
    <property type="entry name" value="FORMATE TRANSPORTER-RELATED"/>
    <property type="match status" value="1"/>
</dbReference>
<evidence type="ECO:0000313" key="7">
    <source>
        <dbReference type="EMBL" id="MFC0238869.1"/>
    </source>
</evidence>
<organism evidence="7 8">
    <name type="scientific">Rhodopseudomonas telluris</name>
    <dbReference type="NCBI Taxonomy" id="644215"/>
    <lineage>
        <taxon>Bacteria</taxon>
        <taxon>Pseudomonadati</taxon>
        <taxon>Pseudomonadota</taxon>
        <taxon>Alphaproteobacteria</taxon>
        <taxon>Hyphomicrobiales</taxon>
        <taxon>Nitrobacteraceae</taxon>
        <taxon>Rhodopseudomonas</taxon>
    </lineage>
</organism>
<feature type="transmembrane region" description="Helical" evidence="6">
    <location>
        <begin position="190"/>
        <end position="212"/>
    </location>
</feature>
<evidence type="ECO:0000256" key="4">
    <source>
        <dbReference type="ARBA" id="ARBA00023136"/>
    </source>
</evidence>
<keyword evidence="8" id="KW-1185">Reference proteome</keyword>
<dbReference type="InterPro" id="IPR023271">
    <property type="entry name" value="Aquaporin-like"/>
</dbReference>
<feature type="transmembrane region" description="Helical" evidence="6">
    <location>
        <begin position="262"/>
        <end position="284"/>
    </location>
</feature>
<reference evidence="7 8" key="1">
    <citation type="submission" date="2024-09" db="EMBL/GenBank/DDBJ databases">
        <authorList>
            <person name="Sun Q."/>
            <person name="Mori K."/>
        </authorList>
    </citation>
    <scope>NUCLEOTIDE SEQUENCE [LARGE SCALE GENOMIC DNA]</scope>
    <source>
        <strain evidence="7 8">KCTC 23279</strain>
    </source>
</reference>
<evidence type="ECO:0000313" key="8">
    <source>
        <dbReference type="Proteomes" id="UP001589775"/>
    </source>
</evidence>
<protein>
    <submittedName>
        <fullName evidence="7">Formate/nitrite transporter family protein</fullName>
    </submittedName>
</protein>
<feature type="region of interest" description="Disordered" evidence="5">
    <location>
        <begin position="1"/>
        <end position="36"/>
    </location>
</feature>
<feature type="transmembrane region" description="Helical" evidence="6">
    <location>
        <begin position="65"/>
        <end position="86"/>
    </location>
</feature>
<accession>A0ABV6EKX6</accession>
<evidence type="ECO:0000256" key="5">
    <source>
        <dbReference type="SAM" id="MobiDB-lite"/>
    </source>
</evidence>
<feature type="transmembrane region" description="Helical" evidence="6">
    <location>
        <begin position="145"/>
        <end position="170"/>
    </location>
</feature>
<proteinExistence type="predicted"/>
<dbReference type="Pfam" id="PF01226">
    <property type="entry name" value="Form_Nir_trans"/>
    <property type="match status" value="1"/>
</dbReference>
<evidence type="ECO:0000256" key="1">
    <source>
        <dbReference type="ARBA" id="ARBA00004141"/>
    </source>
</evidence>
<feature type="compositionally biased region" description="Basic and acidic residues" evidence="5">
    <location>
        <begin position="1"/>
        <end position="19"/>
    </location>
</feature>
<keyword evidence="4 6" id="KW-0472">Membrane</keyword>
<comment type="subcellular location">
    <subcellularLocation>
        <location evidence="1">Membrane</location>
        <topology evidence="1">Multi-pass membrane protein</topology>
    </subcellularLocation>
</comment>
<dbReference type="Proteomes" id="UP001589775">
    <property type="component" value="Unassembled WGS sequence"/>
</dbReference>
<dbReference type="InterPro" id="IPR000292">
    <property type="entry name" value="For/NO2_transpt"/>
</dbReference>
<keyword evidence="2 6" id="KW-0812">Transmembrane</keyword>